<gene>
    <name evidence="2" type="ORF">E2C01_076654</name>
</gene>
<name>A0A5B7I990_PORTR</name>
<proteinExistence type="predicted"/>
<keyword evidence="3" id="KW-1185">Reference proteome</keyword>
<reference evidence="2 3" key="1">
    <citation type="submission" date="2019-05" db="EMBL/GenBank/DDBJ databases">
        <title>Another draft genome of Portunus trituberculatus and its Hox gene families provides insights of decapod evolution.</title>
        <authorList>
            <person name="Jeong J.-H."/>
            <person name="Song I."/>
            <person name="Kim S."/>
            <person name="Choi T."/>
            <person name="Kim D."/>
            <person name="Ryu S."/>
            <person name="Kim W."/>
        </authorList>
    </citation>
    <scope>NUCLEOTIDE SEQUENCE [LARGE SCALE GENOMIC DNA]</scope>
    <source>
        <tissue evidence="2">Muscle</tissue>
    </source>
</reference>
<protein>
    <submittedName>
        <fullName evidence="2">Uncharacterized protein</fullName>
    </submittedName>
</protein>
<dbReference type="AlphaFoldDB" id="A0A5B7I990"/>
<evidence type="ECO:0000313" key="3">
    <source>
        <dbReference type="Proteomes" id="UP000324222"/>
    </source>
</evidence>
<comment type="caution">
    <text evidence="2">The sequence shown here is derived from an EMBL/GenBank/DDBJ whole genome shotgun (WGS) entry which is preliminary data.</text>
</comment>
<dbReference type="EMBL" id="VSRR010058649">
    <property type="protein sequence ID" value="MPC82011.1"/>
    <property type="molecule type" value="Genomic_DNA"/>
</dbReference>
<accession>A0A5B7I990</accession>
<evidence type="ECO:0000256" key="1">
    <source>
        <dbReference type="SAM" id="MobiDB-lite"/>
    </source>
</evidence>
<dbReference type="Proteomes" id="UP000324222">
    <property type="component" value="Unassembled WGS sequence"/>
</dbReference>
<feature type="region of interest" description="Disordered" evidence="1">
    <location>
        <begin position="35"/>
        <end position="60"/>
    </location>
</feature>
<organism evidence="2 3">
    <name type="scientific">Portunus trituberculatus</name>
    <name type="common">Swimming crab</name>
    <name type="synonym">Neptunus trituberculatus</name>
    <dbReference type="NCBI Taxonomy" id="210409"/>
    <lineage>
        <taxon>Eukaryota</taxon>
        <taxon>Metazoa</taxon>
        <taxon>Ecdysozoa</taxon>
        <taxon>Arthropoda</taxon>
        <taxon>Crustacea</taxon>
        <taxon>Multicrustacea</taxon>
        <taxon>Malacostraca</taxon>
        <taxon>Eumalacostraca</taxon>
        <taxon>Eucarida</taxon>
        <taxon>Decapoda</taxon>
        <taxon>Pleocyemata</taxon>
        <taxon>Brachyura</taxon>
        <taxon>Eubrachyura</taxon>
        <taxon>Portunoidea</taxon>
        <taxon>Portunidae</taxon>
        <taxon>Portuninae</taxon>
        <taxon>Portunus</taxon>
    </lineage>
</organism>
<evidence type="ECO:0000313" key="2">
    <source>
        <dbReference type="EMBL" id="MPC82011.1"/>
    </source>
</evidence>
<feature type="compositionally biased region" description="Polar residues" evidence="1">
    <location>
        <begin position="44"/>
        <end position="60"/>
    </location>
</feature>
<sequence>MPEAIVYSFNAPFLFIVVARSAGRQFSKWEGQQVSRSARGKISRSGSQQMGMSASRQVSR</sequence>